<evidence type="ECO:0000256" key="5">
    <source>
        <dbReference type="ARBA" id="ARBA00037673"/>
    </source>
</evidence>
<feature type="chain" id="PRO_5035844198" description="Heme-binding protein 1" evidence="7">
    <location>
        <begin position="35"/>
        <end position="218"/>
    </location>
</feature>
<dbReference type="Gene3D" id="3.20.80.10">
    <property type="entry name" value="Regulatory factor, effector binding domain"/>
    <property type="match status" value="1"/>
</dbReference>
<accession>A0A8T2JJY3</accession>
<dbReference type="PANTHER" id="PTHR11220:SF69">
    <property type="entry name" value="HEME-BINDING PROTEIN 2"/>
    <property type="match status" value="1"/>
</dbReference>
<dbReference type="Pfam" id="PF04832">
    <property type="entry name" value="SOUL"/>
    <property type="match status" value="1"/>
</dbReference>
<keyword evidence="9" id="KW-1185">Reference proteome</keyword>
<feature type="signal peptide" evidence="7">
    <location>
        <begin position="1"/>
        <end position="34"/>
    </location>
</feature>
<evidence type="ECO:0000313" key="8">
    <source>
        <dbReference type="EMBL" id="KAG8444018.1"/>
    </source>
</evidence>
<evidence type="ECO:0000256" key="7">
    <source>
        <dbReference type="SAM" id="SignalP"/>
    </source>
</evidence>
<evidence type="ECO:0000256" key="4">
    <source>
        <dbReference type="ARBA" id="ARBA00022490"/>
    </source>
</evidence>
<comment type="caution">
    <text evidence="8">The sequence shown here is derived from an EMBL/GenBank/DDBJ whole genome shotgun (WGS) entry which is preliminary data.</text>
</comment>
<dbReference type="GO" id="GO:0005737">
    <property type="term" value="C:cytoplasm"/>
    <property type="evidence" value="ECO:0007669"/>
    <property type="project" value="UniProtKB-SubCell"/>
</dbReference>
<evidence type="ECO:0000256" key="1">
    <source>
        <dbReference type="ARBA" id="ARBA00004496"/>
    </source>
</evidence>
<protein>
    <recommendedName>
        <fullName evidence="6">Heme-binding protein 1</fullName>
    </recommendedName>
</protein>
<keyword evidence="7" id="KW-0732">Signal</keyword>
<dbReference type="Proteomes" id="UP000812440">
    <property type="component" value="Chromosome 5"/>
</dbReference>
<proteinExistence type="inferred from homology"/>
<dbReference type="EMBL" id="JAACNH010000004">
    <property type="protein sequence ID" value="KAG8444018.1"/>
    <property type="molecule type" value="Genomic_DNA"/>
</dbReference>
<dbReference type="PANTHER" id="PTHR11220">
    <property type="entry name" value="HEME-BINDING PROTEIN-RELATED"/>
    <property type="match status" value="1"/>
</dbReference>
<name>A0A8T2JJY3_9PIPI</name>
<evidence type="ECO:0000256" key="6">
    <source>
        <dbReference type="ARBA" id="ARBA00040755"/>
    </source>
</evidence>
<dbReference type="SUPFAM" id="SSF55136">
    <property type="entry name" value="Probable bacterial effector-binding domain"/>
    <property type="match status" value="1"/>
</dbReference>
<comment type="subcellular location">
    <subcellularLocation>
        <location evidence="1">Cytoplasm</location>
    </subcellularLocation>
</comment>
<comment type="similarity">
    <text evidence="2">Belongs to the HEBP family.</text>
</comment>
<comment type="subunit">
    <text evidence="3">Monomer.</text>
</comment>
<reference evidence="8" key="1">
    <citation type="thesis" date="2020" institute="ProQuest LLC" country="789 East Eisenhower Parkway, Ann Arbor, MI, USA">
        <title>Comparative Genomics and Chromosome Evolution.</title>
        <authorList>
            <person name="Mudd A.B."/>
        </authorList>
    </citation>
    <scope>NUCLEOTIDE SEQUENCE</scope>
    <source>
        <strain evidence="8">Female2</strain>
        <tissue evidence="8">Blood</tissue>
    </source>
</reference>
<dbReference type="AlphaFoldDB" id="A0A8T2JJY3"/>
<dbReference type="InterPro" id="IPR006917">
    <property type="entry name" value="SOUL_heme-bd"/>
</dbReference>
<evidence type="ECO:0000313" key="9">
    <source>
        <dbReference type="Proteomes" id="UP000812440"/>
    </source>
</evidence>
<evidence type="ECO:0000256" key="2">
    <source>
        <dbReference type="ARBA" id="ARBA00009817"/>
    </source>
</evidence>
<dbReference type="GO" id="GO:0020037">
    <property type="term" value="F:heme binding"/>
    <property type="evidence" value="ECO:0007669"/>
    <property type="project" value="TreeGrafter"/>
</dbReference>
<dbReference type="OrthoDB" id="6424451at2759"/>
<keyword evidence="4" id="KW-0963">Cytoplasm</keyword>
<gene>
    <name evidence="8" type="ORF">GDO86_009274</name>
</gene>
<comment type="function">
    <text evidence="5">May bind free porphyrinogens that may be present in the cell and thus facilitate removal of these potentially toxic compound. Binds with a high affinity to one molecule of heme or porphyrins. It binds metalloporphyrins, free porphyrins and N-methylprotoporphyrin with similar affinities.</text>
</comment>
<sequence length="218" mass="24654">MLRLFLSVSDTMKVSGCLVLFCLISFLDVPVLCAEGKPTGETKPKFCRDLECPRYKVVQQLESFEQRDYVETQWVSTQFKVGFLGFGMVPSFKRLFDYISGNNSAGLKINMTVPVVIRYPLAKNDMATMSFFISPSVGKAPEPLNPALYLETILPKSVYVMSFGGYALEYHYKKKAEALAKDLVNLGKHFDDSVRTTAGYNDPFTFSDRHNEVWYTAL</sequence>
<dbReference type="FunFam" id="3.20.80.10:FF:000003">
    <property type="entry name" value="Heme-binding protein 1"/>
    <property type="match status" value="1"/>
</dbReference>
<evidence type="ECO:0000256" key="3">
    <source>
        <dbReference type="ARBA" id="ARBA00011245"/>
    </source>
</evidence>
<dbReference type="InterPro" id="IPR011256">
    <property type="entry name" value="Reg_factor_effector_dom_sf"/>
</dbReference>
<organism evidence="8 9">
    <name type="scientific">Hymenochirus boettgeri</name>
    <name type="common">Congo dwarf clawed frog</name>
    <dbReference type="NCBI Taxonomy" id="247094"/>
    <lineage>
        <taxon>Eukaryota</taxon>
        <taxon>Metazoa</taxon>
        <taxon>Chordata</taxon>
        <taxon>Craniata</taxon>
        <taxon>Vertebrata</taxon>
        <taxon>Euteleostomi</taxon>
        <taxon>Amphibia</taxon>
        <taxon>Batrachia</taxon>
        <taxon>Anura</taxon>
        <taxon>Pipoidea</taxon>
        <taxon>Pipidae</taxon>
        <taxon>Pipinae</taxon>
        <taxon>Hymenochirus</taxon>
    </lineage>
</organism>